<feature type="signal peptide" evidence="2">
    <location>
        <begin position="1"/>
        <end position="20"/>
    </location>
</feature>
<evidence type="ECO:0000256" key="2">
    <source>
        <dbReference type="RuleBase" id="RU363072"/>
    </source>
</evidence>
<dbReference type="PROSITE" id="PS51257">
    <property type="entry name" value="PROKAR_LIPOPROTEIN"/>
    <property type="match status" value="1"/>
</dbReference>
<dbReference type="PANTHER" id="PTHR37944:SF1">
    <property type="entry name" value="PORIN B"/>
    <property type="match status" value="1"/>
</dbReference>
<keyword evidence="2" id="KW-0732">Signal</keyword>
<dbReference type="AlphaFoldDB" id="A0A1H1QJS4"/>
<dbReference type="Pfam" id="PF04966">
    <property type="entry name" value="OprB"/>
    <property type="match status" value="1"/>
</dbReference>
<protein>
    <submittedName>
        <fullName evidence="3">Porin, OprB family</fullName>
    </submittedName>
</protein>
<dbReference type="PANTHER" id="PTHR37944">
    <property type="entry name" value="PORIN B"/>
    <property type="match status" value="1"/>
</dbReference>
<reference evidence="4" key="1">
    <citation type="submission" date="2016-10" db="EMBL/GenBank/DDBJ databases">
        <authorList>
            <person name="Varghese N."/>
            <person name="Submissions S."/>
        </authorList>
    </citation>
    <scope>NUCLEOTIDE SEQUENCE [LARGE SCALE GENOMIC DNA]</scope>
    <source>
        <strain evidence="4">KCTC 32247</strain>
    </source>
</reference>
<accession>A0A1H1QJS4</accession>
<keyword evidence="4" id="KW-1185">Reference proteome</keyword>
<sequence>MKMKLLLPFAFWILACTSNATSASQWGFGDWGGVRNELLENGYDFTVGYTGETATNLHGGFNHDKTARYTDQWALGAHLDLQKILGWNAADFQLMITERSGNNLSNDRIADPRTGQLSSVQEVWGRGQTWRLTQMWYRQKLFDDKLDVKLGRMGIQEDFNSFPCDFQSLAFCSSPIGNVAGDVWFSWPVSQWGMRIKYNVVPDLALQVGAFEMNPSYLETGNGFKLSGSGSKGMLLPVEAVWSPKVGGQKLPGEYRLGYFYSSASANDVYEDVNGDPQGFTGEAFKSHGSKHGWWVIAQQQLTAHNGDASRGLSIFASLTLLDQATSFIDRYQQLGLVYKGFFDSRPKDDIGFGVARLHVNDDVTKRQQQLNEVSGIEGYDDPRFVPVQRSEYNMELYYGVHMTNWLTVRPNLQYVRSPGGVDEVDNALVAGLKIQASF</sequence>
<dbReference type="GO" id="GO:0015288">
    <property type="term" value="F:porin activity"/>
    <property type="evidence" value="ECO:0007669"/>
    <property type="project" value="InterPro"/>
</dbReference>
<dbReference type="InterPro" id="IPR052932">
    <property type="entry name" value="OprB_Porin"/>
</dbReference>
<dbReference type="GO" id="GO:0008643">
    <property type="term" value="P:carbohydrate transport"/>
    <property type="evidence" value="ECO:0007669"/>
    <property type="project" value="InterPro"/>
</dbReference>
<feature type="chain" id="PRO_5009029186" evidence="2">
    <location>
        <begin position="21"/>
        <end position="439"/>
    </location>
</feature>
<dbReference type="InterPro" id="IPR007049">
    <property type="entry name" value="Carb-sel_porin_OprB"/>
</dbReference>
<dbReference type="RefSeq" id="WP_090348241.1">
    <property type="nucleotide sequence ID" value="NZ_LT629751.1"/>
</dbReference>
<dbReference type="OrthoDB" id="545475at2"/>
<dbReference type="Proteomes" id="UP000243359">
    <property type="component" value="Chromosome I"/>
</dbReference>
<dbReference type="InterPro" id="IPR038673">
    <property type="entry name" value="OprB_sf"/>
</dbReference>
<name>A0A1H1QJS4_9PSED</name>
<evidence type="ECO:0000313" key="4">
    <source>
        <dbReference type="Proteomes" id="UP000243359"/>
    </source>
</evidence>
<gene>
    <name evidence="3" type="ORF">SAMN05216221_1367</name>
</gene>
<comment type="similarity">
    <text evidence="1 2">Belongs to the OprB family.</text>
</comment>
<organism evidence="3 4">
    <name type="scientific">Pseudomonas oryzae</name>
    <dbReference type="NCBI Taxonomy" id="1392877"/>
    <lineage>
        <taxon>Bacteria</taxon>
        <taxon>Pseudomonadati</taxon>
        <taxon>Pseudomonadota</taxon>
        <taxon>Gammaproteobacteria</taxon>
        <taxon>Pseudomonadales</taxon>
        <taxon>Pseudomonadaceae</taxon>
        <taxon>Pseudomonas</taxon>
    </lineage>
</organism>
<evidence type="ECO:0000313" key="3">
    <source>
        <dbReference type="EMBL" id="SDS23710.1"/>
    </source>
</evidence>
<dbReference type="EMBL" id="LT629751">
    <property type="protein sequence ID" value="SDS23710.1"/>
    <property type="molecule type" value="Genomic_DNA"/>
</dbReference>
<proteinExistence type="inferred from homology"/>
<evidence type="ECO:0000256" key="1">
    <source>
        <dbReference type="ARBA" id="ARBA00008769"/>
    </source>
</evidence>
<dbReference type="GO" id="GO:0016020">
    <property type="term" value="C:membrane"/>
    <property type="evidence" value="ECO:0007669"/>
    <property type="project" value="InterPro"/>
</dbReference>
<dbReference type="Gene3D" id="2.40.160.180">
    <property type="entry name" value="Carbohydrate-selective porin OprB"/>
    <property type="match status" value="1"/>
</dbReference>
<dbReference type="STRING" id="1392877.SAMN05216221_1367"/>